<protein>
    <recommendedName>
        <fullName evidence="4">Solute-binding protein family 3/N-terminal domain-containing protein</fullName>
    </recommendedName>
</protein>
<gene>
    <name evidence="2" type="ORF">PSEHALCIP103_01833</name>
</gene>
<organism evidence="2 3">
    <name type="scientific">Pseudoalteromonas haloplanktis</name>
    <name type="common">Alteromonas haloplanktis</name>
    <dbReference type="NCBI Taxonomy" id="228"/>
    <lineage>
        <taxon>Bacteria</taxon>
        <taxon>Pseudomonadati</taxon>
        <taxon>Pseudomonadota</taxon>
        <taxon>Gammaproteobacteria</taxon>
        <taxon>Alteromonadales</taxon>
        <taxon>Pseudoalteromonadaceae</taxon>
        <taxon>Pseudoalteromonas</taxon>
    </lineage>
</organism>
<keyword evidence="1" id="KW-0732">Signal</keyword>
<sequence>MKLIILCCSLILMAVSFFASSTEQTITLKLGKPSTQDIPKNHYILTLLEKSFAKVNVKLNIAYSLEPMNTKRILEELTRNDDVNLAWLTLPNSFAEQRYLIRTSYPIYNGLHSKRLLMVKQSRLGEFSDIKTLEQLKPFIALQKQSWSDYYVLKNNGLTVNGDLSYESMLKALDEGLGDYFPRSVTAIKAEIRKHPQYNFVIEPHIMLQYDNYYYFYANENNKAIIELLEQGLTKLADSGELNALYEHYYRDVEDGLNLNNRRVFNLKN</sequence>
<dbReference type="Gene3D" id="3.40.190.10">
    <property type="entry name" value="Periplasmic binding protein-like II"/>
    <property type="match status" value="2"/>
</dbReference>
<keyword evidence="3" id="KW-1185">Reference proteome</keyword>
<reference evidence="2" key="1">
    <citation type="submission" date="2022-07" db="EMBL/GenBank/DDBJ databases">
        <authorList>
            <person name="Criscuolo A."/>
        </authorList>
    </citation>
    <scope>NUCLEOTIDE SEQUENCE</scope>
    <source>
        <strain evidence="2">CIP103197</strain>
    </source>
</reference>
<evidence type="ECO:0008006" key="4">
    <source>
        <dbReference type="Google" id="ProtNLM"/>
    </source>
</evidence>
<feature type="signal peptide" evidence="1">
    <location>
        <begin position="1"/>
        <end position="21"/>
    </location>
</feature>
<dbReference type="EMBL" id="CAMAPB010000023">
    <property type="protein sequence ID" value="CAH9058287.1"/>
    <property type="molecule type" value="Genomic_DNA"/>
</dbReference>
<evidence type="ECO:0000313" key="2">
    <source>
        <dbReference type="EMBL" id="CAH9058287.1"/>
    </source>
</evidence>
<dbReference type="AlphaFoldDB" id="A0A9W4QY11"/>
<comment type="caution">
    <text evidence="2">The sequence shown here is derived from an EMBL/GenBank/DDBJ whole genome shotgun (WGS) entry which is preliminary data.</text>
</comment>
<accession>A0A9W4QY11</accession>
<proteinExistence type="predicted"/>
<dbReference type="SUPFAM" id="SSF53850">
    <property type="entry name" value="Periplasmic binding protein-like II"/>
    <property type="match status" value="1"/>
</dbReference>
<name>A0A9W4QY11_PSEHA</name>
<feature type="chain" id="PRO_5040903259" description="Solute-binding protein family 3/N-terminal domain-containing protein" evidence="1">
    <location>
        <begin position="22"/>
        <end position="269"/>
    </location>
</feature>
<evidence type="ECO:0000313" key="3">
    <source>
        <dbReference type="Proteomes" id="UP001152447"/>
    </source>
</evidence>
<dbReference type="RefSeq" id="WP_262976655.1">
    <property type="nucleotide sequence ID" value="NZ_CAMAPB010000023.1"/>
</dbReference>
<dbReference type="Proteomes" id="UP001152447">
    <property type="component" value="Unassembled WGS sequence"/>
</dbReference>
<evidence type="ECO:0000256" key="1">
    <source>
        <dbReference type="SAM" id="SignalP"/>
    </source>
</evidence>